<dbReference type="PRINTS" id="PR00111">
    <property type="entry name" value="ABHYDROLASE"/>
</dbReference>
<evidence type="ECO:0000313" key="3">
    <source>
        <dbReference type="EMBL" id="GGB29430.1"/>
    </source>
</evidence>
<dbReference type="PANTHER" id="PTHR43798">
    <property type="entry name" value="MONOACYLGLYCEROL LIPASE"/>
    <property type="match status" value="1"/>
</dbReference>
<sequence length="302" mass="31957">MGRAVPWPPQAGRVGENDGMSGLHVHRVTTDDGALLSAYIREPVGAPTGTVVLGHGWILDHRSWLPVLRTLDPSLRVVLWDQRGHGSSTLAGGSRKVGHQSIKRLGADLRSVISELTPADEQLVLGGHSMGGMTILAYAGIAPEEFAARVRGVVLVSTAAGGLRGTGRPGERRVMSALRHVGVPLGRGMTEKAHRAAAFGRGADPADVHDATVITRGTRLSVVGGFYDALMQHDEVAALAGMQNVPTRVLVGRRDRLTPPTLAQRIAAGLPAAELTTFDDLGHMLPWEAPDQVAKAIEDLAR</sequence>
<keyword evidence="4" id="KW-1185">Reference proteome</keyword>
<dbReference type="AlphaFoldDB" id="A0A916WTL3"/>
<dbReference type="GO" id="GO:0016787">
    <property type="term" value="F:hydrolase activity"/>
    <property type="evidence" value="ECO:0007669"/>
    <property type="project" value="UniProtKB-KW"/>
</dbReference>
<protein>
    <submittedName>
        <fullName evidence="3">Alpha/beta hydrolase</fullName>
    </submittedName>
</protein>
<proteinExistence type="predicted"/>
<dbReference type="InterPro" id="IPR029058">
    <property type="entry name" value="AB_hydrolase_fold"/>
</dbReference>
<organism evidence="3 4">
    <name type="scientific">Flexivirga endophytica</name>
    <dbReference type="NCBI Taxonomy" id="1849103"/>
    <lineage>
        <taxon>Bacteria</taxon>
        <taxon>Bacillati</taxon>
        <taxon>Actinomycetota</taxon>
        <taxon>Actinomycetes</taxon>
        <taxon>Micrococcales</taxon>
        <taxon>Dermacoccaceae</taxon>
        <taxon>Flexivirga</taxon>
    </lineage>
</organism>
<dbReference type="InterPro" id="IPR050266">
    <property type="entry name" value="AB_hydrolase_sf"/>
</dbReference>
<evidence type="ECO:0000259" key="2">
    <source>
        <dbReference type="Pfam" id="PF12697"/>
    </source>
</evidence>
<name>A0A916WTL3_9MICO</name>
<reference evidence="3" key="1">
    <citation type="journal article" date="2014" name="Int. J. Syst. Evol. Microbiol.">
        <title>Complete genome sequence of Corynebacterium casei LMG S-19264T (=DSM 44701T), isolated from a smear-ripened cheese.</title>
        <authorList>
            <consortium name="US DOE Joint Genome Institute (JGI-PGF)"/>
            <person name="Walter F."/>
            <person name="Albersmeier A."/>
            <person name="Kalinowski J."/>
            <person name="Ruckert C."/>
        </authorList>
    </citation>
    <scope>NUCLEOTIDE SEQUENCE</scope>
    <source>
        <strain evidence="3">CGMCC 1.15085</strain>
    </source>
</reference>
<keyword evidence="3" id="KW-0378">Hydrolase</keyword>
<dbReference type="Gene3D" id="3.40.50.1820">
    <property type="entry name" value="alpha/beta hydrolase"/>
    <property type="match status" value="1"/>
</dbReference>
<dbReference type="Pfam" id="PF12697">
    <property type="entry name" value="Abhydrolase_6"/>
    <property type="match status" value="1"/>
</dbReference>
<feature type="domain" description="AB hydrolase-1" evidence="2">
    <location>
        <begin position="51"/>
        <end position="296"/>
    </location>
</feature>
<dbReference type="InterPro" id="IPR000073">
    <property type="entry name" value="AB_hydrolase_1"/>
</dbReference>
<dbReference type="SUPFAM" id="SSF53474">
    <property type="entry name" value="alpha/beta-Hydrolases"/>
    <property type="match status" value="1"/>
</dbReference>
<evidence type="ECO:0000256" key="1">
    <source>
        <dbReference type="SAM" id="MobiDB-lite"/>
    </source>
</evidence>
<feature type="region of interest" description="Disordered" evidence="1">
    <location>
        <begin position="1"/>
        <end position="20"/>
    </location>
</feature>
<comment type="caution">
    <text evidence="3">The sequence shown here is derived from an EMBL/GenBank/DDBJ whole genome shotgun (WGS) entry which is preliminary data.</text>
</comment>
<reference evidence="3" key="2">
    <citation type="submission" date="2020-09" db="EMBL/GenBank/DDBJ databases">
        <authorList>
            <person name="Sun Q."/>
            <person name="Zhou Y."/>
        </authorList>
    </citation>
    <scope>NUCLEOTIDE SEQUENCE</scope>
    <source>
        <strain evidence="3">CGMCC 1.15085</strain>
    </source>
</reference>
<accession>A0A916WTL3</accession>
<gene>
    <name evidence="3" type="ORF">GCM10011492_19760</name>
</gene>
<dbReference type="InterPro" id="IPR000639">
    <property type="entry name" value="Epox_hydrolase-like"/>
</dbReference>
<dbReference type="EMBL" id="BMHI01000003">
    <property type="protein sequence ID" value="GGB29430.1"/>
    <property type="molecule type" value="Genomic_DNA"/>
</dbReference>
<dbReference type="PRINTS" id="PR00412">
    <property type="entry name" value="EPOXHYDRLASE"/>
</dbReference>
<dbReference type="Proteomes" id="UP000636793">
    <property type="component" value="Unassembled WGS sequence"/>
</dbReference>
<evidence type="ECO:0000313" key="4">
    <source>
        <dbReference type="Proteomes" id="UP000636793"/>
    </source>
</evidence>